<protein>
    <submittedName>
        <fullName evidence="2">Chascon isoform d-related</fullName>
    </submittedName>
</protein>
<feature type="region of interest" description="Disordered" evidence="1">
    <location>
        <begin position="1"/>
        <end position="76"/>
    </location>
</feature>
<feature type="compositionally biased region" description="Basic and acidic residues" evidence="1">
    <location>
        <begin position="47"/>
        <end position="59"/>
    </location>
</feature>
<dbReference type="Proteomes" id="UP001146793">
    <property type="component" value="Unassembled WGS sequence"/>
</dbReference>
<evidence type="ECO:0000256" key="1">
    <source>
        <dbReference type="SAM" id="MobiDB-lite"/>
    </source>
</evidence>
<sequence>MERKEKKRNNKIGKKKREKWKEKMEERGRSRKSEKRKRKNGKKKREKWKEREREREKEREKRKKGRKEERKRKRKIWNPYNGGYWGRICGKKIYSSGKHEIKIKIDQFPNPKYGWNEIRLGVIKTENRENLIKKRKWEGIYFFQTFGITRKKNSKAKNAKRKTEN</sequence>
<evidence type="ECO:0000313" key="2">
    <source>
        <dbReference type="EMBL" id="KAJ3432198.1"/>
    </source>
</evidence>
<feature type="compositionally biased region" description="Basic residues" evidence="1">
    <location>
        <begin position="29"/>
        <end position="46"/>
    </location>
</feature>
<gene>
    <name evidence="2" type="ORF">M0812_21129</name>
</gene>
<feature type="compositionally biased region" description="Basic residues" evidence="1">
    <location>
        <begin position="1"/>
        <end position="18"/>
    </location>
</feature>
<proteinExistence type="predicted"/>
<reference evidence="2" key="1">
    <citation type="submission" date="2022-08" db="EMBL/GenBank/DDBJ databases">
        <title>Novel sulphate-reducing endosymbionts in the free-living metamonad Anaeramoeba.</title>
        <authorList>
            <person name="Jerlstrom-Hultqvist J."/>
            <person name="Cepicka I."/>
            <person name="Gallot-Lavallee L."/>
            <person name="Salas-Leiva D."/>
            <person name="Curtis B.A."/>
            <person name="Zahonova K."/>
            <person name="Pipaliya S."/>
            <person name="Dacks J."/>
            <person name="Roger A.J."/>
        </authorList>
    </citation>
    <scope>NUCLEOTIDE SEQUENCE</scope>
    <source>
        <strain evidence="2">Busselton2</strain>
    </source>
</reference>
<name>A0AAV7YWU0_9EUKA</name>
<feature type="compositionally biased region" description="Basic and acidic residues" evidence="1">
    <location>
        <begin position="19"/>
        <end position="28"/>
    </location>
</feature>
<organism evidence="2 3">
    <name type="scientific">Anaeramoeba flamelloides</name>
    <dbReference type="NCBI Taxonomy" id="1746091"/>
    <lineage>
        <taxon>Eukaryota</taxon>
        <taxon>Metamonada</taxon>
        <taxon>Anaeramoebidae</taxon>
        <taxon>Anaeramoeba</taxon>
    </lineage>
</organism>
<feature type="compositionally biased region" description="Basic residues" evidence="1">
    <location>
        <begin position="60"/>
        <end position="76"/>
    </location>
</feature>
<accession>A0AAV7YWU0</accession>
<comment type="caution">
    <text evidence="2">The sequence shown here is derived from an EMBL/GenBank/DDBJ whole genome shotgun (WGS) entry which is preliminary data.</text>
</comment>
<evidence type="ECO:0000313" key="3">
    <source>
        <dbReference type="Proteomes" id="UP001146793"/>
    </source>
</evidence>
<dbReference type="AlphaFoldDB" id="A0AAV7YWU0"/>
<dbReference type="EMBL" id="JANTQA010000047">
    <property type="protein sequence ID" value="KAJ3432198.1"/>
    <property type="molecule type" value="Genomic_DNA"/>
</dbReference>